<dbReference type="Pfam" id="PF00196">
    <property type="entry name" value="GerE"/>
    <property type="match status" value="1"/>
</dbReference>
<dbReference type="EMBL" id="PGTK01000003">
    <property type="protein sequence ID" value="PJF31572.1"/>
    <property type="molecule type" value="Genomic_DNA"/>
</dbReference>
<feature type="domain" description="Response regulatory" evidence="6">
    <location>
        <begin position="15"/>
        <end position="123"/>
    </location>
</feature>
<comment type="caution">
    <text evidence="7">The sequence shown here is derived from an EMBL/GenBank/DDBJ whole genome shotgun (WGS) entry which is preliminary data.</text>
</comment>
<dbReference type="PRINTS" id="PR00038">
    <property type="entry name" value="HTHLUXR"/>
</dbReference>
<organism evidence="7 8">
    <name type="scientific">Candidatus Thermofonsia Clade 1 bacterium</name>
    <dbReference type="NCBI Taxonomy" id="2364210"/>
    <lineage>
        <taxon>Bacteria</taxon>
        <taxon>Bacillati</taxon>
        <taxon>Chloroflexota</taxon>
        <taxon>Candidatus Thermofontia</taxon>
        <taxon>Candidatus Thermofonsia Clade 1</taxon>
    </lineage>
</organism>
<name>A0A2M8P1Y8_9CHLR</name>
<dbReference type="InterPro" id="IPR011006">
    <property type="entry name" value="CheY-like_superfamily"/>
</dbReference>
<dbReference type="InterPro" id="IPR016032">
    <property type="entry name" value="Sig_transdc_resp-reg_C-effctor"/>
</dbReference>
<evidence type="ECO:0000256" key="4">
    <source>
        <dbReference type="PROSITE-ProRule" id="PRU00169"/>
    </source>
</evidence>
<evidence type="ECO:0000313" key="8">
    <source>
        <dbReference type="Proteomes" id="UP000228921"/>
    </source>
</evidence>
<keyword evidence="2 7" id="KW-0238">DNA-binding</keyword>
<dbReference type="PROSITE" id="PS50110">
    <property type="entry name" value="RESPONSE_REGULATORY"/>
    <property type="match status" value="1"/>
</dbReference>
<reference evidence="7 8" key="1">
    <citation type="submission" date="2017-11" db="EMBL/GenBank/DDBJ databases">
        <title>Evolution of Phototrophy in the Chloroflexi Phylum Driven by Horizontal Gene Transfer.</title>
        <authorList>
            <person name="Ward L.M."/>
            <person name="Hemp J."/>
            <person name="Shih P.M."/>
            <person name="Mcglynn S.E."/>
            <person name="Fischer W."/>
        </authorList>
    </citation>
    <scope>NUCLEOTIDE SEQUENCE [LARGE SCALE GENOMIC DNA]</scope>
    <source>
        <strain evidence="7">CP2_2F</strain>
    </source>
</reference>
<keyword evidence="1" id="KW-0805">Transcription regulation</keyword>
<dbReference type="PROSITE" id="PS50043">
    <property type="entry name" value="HTH_LUXR_2"/>
    <property type="match status" value="1"/>
</dbReference>
<protein>
    <submittedName>
        <fullName evidence="7">DNA-binding response regulator</fullName>
    </submittedName>
</protein>
<dbReference type="SMART" id="SM00421">
    <property type="entry name" value="HTH_LUXR"/>
    <property type="match status" value="1"/>
</dbReference>
<dbReference type="Gene3D" id="3.40.50.2300">
    <property type="match status" value="1"/>
</dbReference>
<dbReference type="CDD" id="cd06170">
    <property type="entry name" value="LuxR_C_like"/>
    <property type="match status" value="1"/>
</dbReference>
<dbReference type="PANTHER" id="PTHR44688">
    <property type="entry name" value="DNA-BINDING TRANSCRIPTIONAL ACTIVATOR DEVR_DOSR"/>
    <property type="match status" value="1"/>
</dbReference>
<feature type="modified residue" description="4-aspartylphosphate" evidence="4">
    <location>
        <position position="64"/>
    </location>
</feature>
<dbReference type="InterPro" id="IPR001789">
    <property type="entry name" value="Sig_transdc_resp-reg_receiver"/>
</dbReference>
<dbReference type="AlphaFoldDB" id="A0A2M8P1Y8"/>
<dbReference type="SUPFAM" id="SSF46894">
    <property type="entry name" value="C-terminal effector domain of the bipartite response regulators"/>
    <property type="match status" value="1"/>
</dbReference>
<dbReference type="Proteomes" id="UP000228921">
    <property type="component" value="Unassembled WGS sequence"/>
</dbReference>
<evidence type="ECO:0000259" key="6">
    <source>
        <dbReference type="PROSITE" id="PS50110"/>
    </source>
</evidence>
<proteinExistence type="predicted"/>
<evidence type="ECO:0000259" key="5">
    <source>
        <dbReference type="PROSITE" id="PS50043"/>
    </source>
</evidence>
<gene>
    <name evidence="7" type="ORF">CUN51_04375</name>
</gene>
<feature type="domain" description="HTH luxR-type" evidence="5">
    <location>
        <begin position="142"/>
        <end position="207"/>
    </location>
</feature>
<dbReference type="GO" id="GO:0000160">
    <property type="term" value="P:phosphorelay signal transduction system"/>
    <property type="evidence" value="ECO:0007669"/>
    <property type="project" value="InterPro"/>
</dbReference>
<keyword evidence="4" id="KW-0597">Phosphoprotein</keyword>
<dbReference type="SUPFAM" id="SSF52172">
    <property type="entry name" value="CheY-like"/>
    <property type="match status" value="1"/>
</dbReference>
<sequence length="211" mass="22323">MSALSNAPHNSESLHILIVARNALARIGLSTLLAGRAQVVGEGTPESDLIAQVERTQPDALLWDVDWEADVALLAALSAELPPILALLSDSELAQSVWACGVRGVLLRTAQPAQITAALVAVAHGLTVLEPDLAKILLPERPVALEEPLTSREREVLRLLSEGLANKGIAVRLGISENTVKFHVNAIMSKLGAQSRTEAVVRAARLGLIAL</sequence>
<dbReference type="GO" id="GO:0003677">
    <property type="term" value="F:DNA binding"/>
    <property type="evidence" value="ECO:0007669"/>
    <property type="project" value="UniProtKB-KW"/>
</dbReference>
<accession>A0A2M8P1Y8</accession>
<dbReference type="PANTHER" id="PTHR44688:SF25">
    <property type="entry name" value="HTH LUXR-TYPE DOMAIN-CONTAINING PROTEIN"/>
    <property type="match status" value="1"/>
</dbReference>
<evidence type="ECO:0000256" key="2">
    <source>
        <dbReference type="ARBA" id="ARBA00023125"/>
    </source>
</evidence>
<keyword evidence="3" id="KW-0804">Transcription</keyword>
<evidence type="ECO:0000313" key="7">
    <source>
        <dbReference type="EMBL" id="PJF31572.1"/>
    </source>
</evidence>
<dbReference type="GO" id="GO:0006355">
    <property type="term" value="P:regulation of DNA-templated transcription"/>
    <property type="evidence" value="ECO:0007669"/>
    <property type="project" value="InterPro"/>
</dbReference>
<evidence type="ECO:0000256" key="1">
    <source>
        <dbReference type="ARBA" id="ARBA00023015"/>
    </source>
</evidence>
<dbReference type="PROSITE" id="PS00622">
    <property type="entry name" value="HTH_LUXR_1"/>
    <property type="match status" value="1"/>
</dbReference>
<dbReference type="InterPro" id="IPR000792">
    <property type="entry name" value="Tscrpt_reg_LuxR_C"/>
</dbReference>
<evidence type="ECO:0000256" key="3">
    <source>
        <dbReference type="ARBA" id="ARBA00023163"/>
    </source>
</evidence>